<reference evidence="1 2" key="1">
    <citation type="submission" date="2018-11" db="EMBL/GenBank/DDBJ databases">
        <authorList>
            <consortium name="Pathogen Informatics"/>
        </authorList>
    </citation>
    <scope>NUCLEOTIDE SEQUENCE [LARGE SCALE GENOMIC DNA]</scope>
</reference>
<evidence type="ECO:0000313" key="1">
    <source>
        <dbReference type="EMBL" id="VDM76615.1"/>
    </source>
</evidence>
<dbReference type="PANTHER" id="PTHR13544">
    <property type="entry name" value="SELENOPROTEIN T"/>
    <property type="match status" value="1"/>
</dbReference>
<evidence type="ECO:0000313" key="2">
    <source>
        <dbReference type="Proteomes" id="UP000270094"/>
    </source>
</evidence>
<dbReference type="GO" id="GO:0004791">
    <property type="term" value="F:thioredoxin-disulfide reductase (NADPH) activity"/>
    <property type="evidence" value="ECO:0007669"/>
    <property type="project" value="TreeGrafter"/>
</dbReference>
<dbReference type="PANTHER" id="PTHR13544:SF0">
    <property type="entry name" value="THIOREDOXIN REDUCTASE-LIKE SELENOPROTEIN T"/>
    <property type="match status" value="1"/>
</dbReference>
<gene>
    <name evidence="1" type="ORF">SVUK_LOCUS11613</name>
</gene>
<name>A0A3P7L1H4_STRVU</name>
<sequence>MEGYILISFASAPTPLNHVTTKSVRLMTTVYLRCQTTDLWIVNFTSTVPAHSEDEHDAEEFRKEFGDEPQPNGFRYVLVVVFKTPCISVFSQGIEEEHIELRDGSQFSNVKPKILTGRKLPTLRISCGYKQAFEQFSMAVRDKYPEMSVEGSNYPPVKWKEYLAHTINILKIAAIAIVITGRNPFASFGMGEPAILQWAQSNKSDLSQNLVHLDFCLYDAIPSNKYGREYAAVNWSF</sequence>
<protein>
    <submittedName>
        <fullName evidence="1">Uncharacterized protein</fullName>
    </submittedName>
</protein>
<organism evidence="1 2">
    <name type="scientific">Strongylus vulgaris</name>
    <name type="common">Blood worm</name>
    <dbReference type="NCBI Taxonomy" id="40348"/>
    <lineage>
        <taxon>Eukaryota</taxon>
        <taxon>Metazoa</taxon>
        <taxon>Ecdysozoa</taxon>
        <taxon>Nematoda</taxon>
        <taxon>Chromadorea</taxon>
        <taxon>Rhabditida</taxon>
        <taxon>Rhabditina</taxon>
        <taxon>Rhabditomorpha</taxon>
        <taxon>Strongyloidea</taxon>
        <taxon>Strongylidae</taxon>
        <taxon>Strongylus</taxon>
    </lineage>
</organism>
<dbReference type="EMBL" id="UYYB01097339">
    <property type="protein sequence ID" value="VDM76615.1"/>
    <property type="molecule type" value="Genomic_DNA"/>
</dbReference>
<dbReference type="Proteomes" id="UP000270094">
    <property type="component" value="Unassembled WGS sequence"/>
</dbReference>
<accession>A0A3P7L1H4</accession>
<dbReference type="GO" id="GO:0005789">
    <property type="term" value="C:endoplasmic reticulum membrane"/>
    <property type="evidence" value="ECO:0007669"/>
    <property type="project" value="TreeGrafter"/>
</dbReference>
<dbReference type="OrthoDB" id="60822at2759"/>
<dbReference type="InterPro" id="IPR019389">
    <property type="entry name" value="Selenoprotein_T"/>
</dbReference>
<dbReference type="GO" id="GO:0045454">
    <property type="term" value="P:cell redox homeostasis"/>
    <property type="evidence" value="ECO:0007669"/>
    <property type="project" value="TreeGrafter"/>
</dbReference>
<keyword evidence="2" id="KW-1185">Reference proteome</keyword>
<dbReference type="AlphaFoldDB" id="A0A3P7L1H4"/>
<proteinExistence type="predicted"/>